<comment type="caution">
    <text evidence="1">The sequence shown here is derived from an EMBL/GenBank/DDBJ whole genome shotgun (WGS) entry which is preliminary data.</text>
</comment>
<proteinExistence type="predicted"/>
<name>A0A4Y3R366_STRCI</name>
<gene>
    <name evidence="1" type="ORF">SCA03_42900</name>
</gene>
<organism evidence="1 2">
    <name type="scientific">Streptomyces cacaoi</name>
    <dbReference type="NCBI Taxonomy" id="1898"/>
    <lineage>
        <taxon>Bacteria</taxon>
        <taxon>Bacillati</taxon>
        <taxon>Actinomycetota</taxon>
        <taxon>Actinomycetes</taxon>
        <taxon>Kitasatosporales</taxon>
        <taxon>Streptomycetaceae</taxon>
        <taxon>Streptomyces</taxon>
    </lineage>
</organism>
<reference evidence="1 2" key="1">
    <citation type="submission" date="2019-06" db="EMBL/GenBank/DDBJ databases">
        <title>Whole genome shotgun sequence of Streptomyces cacaoi subsp. cacaoi NBRC 12748.</title>
        <authorList>
            <person name="Hosoyama A."/>
            <person name="Uohara A."/>
            <person name="Ohji S."/>
            <person name="Ichikawa N."/>
        </authorList>
    </citation>
    <scope>NUCLEOTIDE SEQUENCE [LARGE SCALE GENOMIC DNA]</scope>
    <source>
        <strain evidence="1 2">NBRC 12748</strain>
    </source>
</reference>
<evidence type="ECO:0000313" key="2">
    <source>
        <dbReference type="Proteomes" id="UP000319210"/>
    </source>
</evidence>
<sequence length="55" mass="5896">MREDVRTGPAGELGRLGDLGGIELHEGVKELLGGGPYTFGILLGRDHGPKLMRPR</sequence>
<dbReference type="EMBL" id="BJMM01000023">
    <property type="protein sequence ID" value="GEB51739.1"/>
    <property type="molecule type" value="Genomic_DNA"/>
</dbReference>
<accession>A0A4Y3R366</accession>
<keyword evidence="2" id="KW-1185">Reference proteome</keyword>
<evidence type="ECO:0000313" key="1">
    <source>
        <dbReference type="EMBL" id="GEB51739.1"/>
    </source>
</evidence>
<dbReference type="Proteomes" id="UP000319210">
    <property type="component" value="Unassembled WGS sequence"/>
</dbReference>
<protein>
    <submittedName>
        <fullName evidence="1">Uncharacterized protein</fullName>
    </submittedName>
</protein>
<dbReference type="AlphaFoldDB" id="A0A4Y3R366"/>